<sequence>MKKLIIAFCTFFVIQTPSFAAGTASTTFSPYADITINTRWDSQYEDMEPMDLTTIALNQGIKSYRLAFITDSGSCQPAWGGQATYSVANQWGKHLTDKLAENNIAVAVSFGGASGNDISLNCNKEQLITLFNDTVKIYKAKALDFDIENGTANVSKLMQALQVFHQQNPKIQLSFTLPVMPEGLTSTGKSIVEAAKSAGINFHVNIMAMDYGPAYAGDMGEYAIQAATALHDYLKTLYPAQADIDIWHLVEVTTMIGVNDVNVEQFTLQNADRLAQFAKEKELGLLSMWSIARDKPCADKWASPTCSGNNLQLTDFEFTKHFQI</sequence>
<dbReference type="SUPFAM" id="SSF51445">
    <property type="entry name" value="(Trans)glycosidases"/>
    <property type="match status" value="1"/>
</dbReference>
<evidence type="ECO:0000313" key="2">
    <source>
        <dbReference type="EMBL" id="STX52648.1"/>
    </source>
</evidence>
<protein>
    <submittedName>
        <fullName evidence="2">Chitinase domain protein</fullName>
    </submittedName>
</protein>
<dbReference type="InterPro" id="IPR017853">
    <property type="entry name" value="GH"/>
</dbReference>
<evidence type="ECO:0000313" key="3">
    <source>
        <dbReference type="Proteomes" id="UP000254794"/>
    </source>
</evidence>
<dbReference type="Proteomes" id="UP000254794">
    <property type="component" value="Unassembled WGS sequence"/>
</dbReference>
<feature type="chain" id="PRO_5016590368" evidence="1">
    <location>
        <begin position="21"/>
        <end position="324"/>
    </location>
</feature>
<evidence type="ECO:0000256" key="1">
    <source>
        <dbReference type="SAM" id="SignalP"/>
    </source>
</evidence>
<dbReference type="OrthoDB" id="6018988at2"/>
<dbReference type="PANTHER" id="PTHR42976:SF1">
    <property type="entry name" value="GH18 DOMAIN-CONTAINING PROTEIN-RELATED"/>
    <property type="match status" value="1"/>
</dbReference>
<dbReference type="AlphaFoldDB" id="A0A378JPN9"/>
<name>A0A378JPN9_9GAMM</name>
<organism evidence="2 3">
    <name type="scientific">Legionella busanensis</name>
    <dbReference type="NCBI Taxonomy" id="190655"/>
    <lineage>
        <taxon>Bacteria</taxon>
        <taxon>Pseudomonadati</taxon>
        <taxon>Pseudomonadota</taxon>
        <taxon>Gammaproteobacteria</taxon>
        <taxon>Legionellales</taxon>
        <taxon>Legionellaceae</taxon>
        <taxon>Legionella</taxon>
    </lineage>
</organism>
<dbReference type="InterPro" id="IPR052750">
    <property type="entry name" value="GH18_Chitinase"/>
</dbReference>
<dbReference type="EMBL" id="UGOD01000001">
    <property type="protein sequence ID" value="STX52648.1"/>
    <property type="molecule type" value="Genomic_DNA"/>
</dbReference>
<reference evidence="2 3" key="1">
    <citation type="submission" date="2018-06" db="EMBL/GenBank/DDBJ databases">
        <authorList>
            <consortium name="Pathogen Informatics"/>
            <person name="Doyle S."/>
        </authorList>
    </citation>
    <scope>NUCLEOTIDE SEQUENCE [LARGE SCALE GENOMIC DNA]</scope>
    <source>
        <strain evidence="2 3">NCTC13316</strain>
    </source>
</reference>
<dbReference type="PANTHER" id="PTHR42976">
    <property type="entry name" value="BIFUNCTIONAL CHITINASE/LYSOZYME-RELATED"/>
    <property type="match status" value="1"/>
</dbReference>
<dbReference type="Gene3D" id="3.20.20.80">
    <property type="entry name" value="Glycosidases"/>
    <property type="match status" value="1"/>
</dbReference>
<feature type="signal peptide" evidence="1">
    <location>
        <begin position="1"/>
        <end position="20"/>
    </location>
</feature>
<dbReference type="RefSeq" id="WP_115332182.1">
    <property type="nucleotide sequence ID" value="NZ_CAAAHP010000003.1"/>
</dbReference>
<proteinExistence type="predicted"/>
<accession>A0A378JPN9</accession>
<keyword evidence="1" id="KW-0732">Signal</keyword>
<keyword evidence="3" id="KW-1185">Reference proteome</keyword>
<dbReference type="CDD" id="cd06543">
    <property type="entry name" value="GH18_PF-ChiA-like"/>
    <property type="match status" value="1"/>
</dbReference>
<gene>
    <name evidence="2" type="primary">chiA_2</name>
    <name evidence="2" type="ORF">NCTC13316_02770</name>
</gene>